<evidence type="ECO:0000313" key="5">
    <source>
        <dbReference type="WBParaSite" id="TREG1_54710.5"/>
    </source>
</evidence>
<dbReference type="AlphaFoldDB" id="A0AA85K298"/>
<feature type="region of interest" description="Disordered" evidence="1">
    <location>
        <begin position="142"/>
        <end position="172"/>
    </location>
</feature>
<reference evidence="3 4" key="2">
    <citation type="submission" date="2023-11" db="UniProtKB">
        <authorList>
            <consortium name="WormBaseParasite"/>
        </authorList>
    </citation>
    <scope>IDENTIFICATION</scope>
</reference>
<proteinExistence type="predicted"/>
<organism evidence="2 5">
    <name type="scientific">Trichobilharzia regenti</name>
    <name type="common">Nasal bird schistosome</name>
    <dbReference type="NCBI Taxonomy" id="157069"/>
    <lineage>
        <taxon>Eukaryota</taxon>
        <taxon>Metazoa</taxon>
        <taxon>Spiralia</taxon>
        <taxon>Lophotrochozoa</taxon>
        <taxon>Platyhelminthes</taxon>
        <taxon>Trematoda</taxon>
        <taxon>Digenea</taxon>
        <taxon>Strigeidida</taxon>
        <taxon>Schistosomatoidea</taxon>
        <taxon>Schistosomatidae</taxon>
        <taxon>Trichobilharzia</taxon>
    </lineage>
</organism>
<accession>A0AA85K298</accession>
<dbReference type="WBParaSite" id="TREG1_54710.6">
    <property type="protein sequence ID" value="TREG1_54710.6"/>
    <property type="gene ID" value="TREG1_54710"/>
</dbReference>
<dbReference type="WBParaSite" id="TREG1_54710.1">
    <property type="protein sequence ID" value="TREG1_54710.1"/>
    <property type="gene ID" value="TREG1_54710"/>
</dbReference>
<dbReference type="WBParaSite" id="TREG1_54710.4">
    <property type="protein sequence ID" value="TREG1_54710.4"/>
    <property type="gene ID" value="TREG1_54710"/>
</dbReference>
<reference evidence="2" key="1">
    <citation type="submission" date="2022-06" db="EMBL/GenBank/DDBJ databases">
        <authorList>
            <person name="Berger JAMES D."/>
            <person name="Berger JAMES D."/>
        </authorList>
    </citation>
    <scope>NUCLEOTIDE SEQUENCE [LARGE SCALE GENOMIC DNA]</scope>
</reference>
<dbReference type="WBParaSite" id="TREG1_54710.2">
    <property type="protein sequence ID" value="TREG1_54710.2"/>
    <property type="gene ID" value="TREG1_54710"/>
</dbReference>
<evidence type="ECO:0000313" key="2">
    <source>
        <dbReference type="Proteomes" id="UP000050795"/>
    </source>
</evidence>
<keyword evidence="2" id="KW-1185">Reference proteome</keyword>
<evidence type="ECO:0000256" key="1">
    <source>
        <dbReference type="SAM" id="MobiDB-lite"/>
    </source>
</evidence>
<dbReference type="Proteomes" id="UP000050795">
    <property type="component" value="Unassembled WGS sequence"/>
</dbReference>
<evidence type="ECO:0000313" key="3">
    <source>
        <dbReference type="WBParaSite" id="TREG1_54710.1"/>
    </source>
</evidence>
<protein>
    <submittedName>
        <fullName evidence="3 4">Uncharacterized protein</fullName>
    </submittedName>
</protein>
<dbReference type="WBParaSite" id="TREG1_54710.3">
    <property type="protein sequence ID" value="TREG1_54710.3"/>
    <property type="gene ID" value="TREG1_54710"/>
</dbReference>
<dbReference type="WBParaSite" id="TREG1_54710.5">
    <property type="protein sequence ID" value="TREG1_54710.5"/>
    <property type="gene ID" value="TREG1_54710"/>
</dbReference>
<evidence type="ECO:0000313" key="4">
    <source>
        <dbReference type="WBParaSite" id="TREG1_54710.2"/>
    </source>
</evidence>
<sequence>MVRASGSFTHRFSKKCIRTEDGSMLVVSKKMKNMLKQELKTNATADMLVDDSNLEIKTPNITFEETLDESNRTTPLNNKLISGSLRTPVDDSIHRIMKKIPQRKRHKLRLQTHFNRHTNLKSALKSMVKNKETDKPLDVQLPVGGQSFFTKPSEASDSKTKLNNPRKVGNSRVKEKRPLAMNVLNSFRSILQEF</sequence>
<name>A0AA85K298_TRIRE</name>